<dbReference type="InterPro" id="IPR012340">
    <property type="entry name" value="NA-bd_OB-fold"/>
</dbReference>
<dbReference type="Pfam" id="PF24961">
    <property type="entry name" value="NfeD_membrane"/>
    <property type="match status" value="1"/>
</dbReference>
<evidence type="ECO:0000256" key="3">
    <source>
        <dbReference type="ARBA" id="ARBA00022989"/>
    </source>
</evidence>
<reference evidence="8 9" key="1">
    <citation type="submission" date="2020-08" db="EMBL/GenBank/DDBJ databases">
        <title>Genomic Encyclopedia of Type Strains, Phase IV (KMG-IV): sequencing the most valuable type-strain genomes for metagenomic binning, comparative biology and taxonomic classification.</title>
        <authorList>
            <person name="Goeker M."/>
        </authorList>
    </citation>
    <scope>NUCLEOTIDE SEQUENCE [LARGE SCALE GENOMIC DNA]</scope>
    <source>
        <strain evidence="8 9">DSM 23562</strain>
    </source>
</reference>
<keyword evidence="2 5" id="KW-0812">Transmembrane</keyword>
<feature type="transmembrane region" description="Helical" evidence="5">
    <location>
        <begin position="90"/>
        <end position="109"/>
    </location>
</feature>
<dbReference type="InterPro" id="IPR056739">
    <property type="entry name" value="NfeD_membrane"/>
</dbReference>
<dbReference type="PANTHER" id="PTHR33507:SF3">
    <property type="entry name" value="INNER MEMBRANE PROTEIN YBBJ"/>
    <property type="match status" value="1"/>
</dbReference>
<evidence type="ECO:0000259" key="7">
    <source>
        <dbReference type="Pfam" id="PF24961"/>
    </source>
</evidence>
<keyword evidence="9" id="KW-1185">Reference proteome</keyword>
<dbReference type="InterPro" id="IPR002810">
    <property type="entry name" value="NfeD-like_C"/>
</dbReference>
<evidence type="ECO:0000256" key="2">
    <source>
        <dbReference type="ARBA" id="ARBA00022692"/>
    </source>
</evidence>
<sequence length="225" mass="23610">MGNVAWWSQAEAFIAQPWVTILLLVAACLLLFHDLLTPLTWGVTGTLGVIFFALVLLAHAVSGVGVAVLIGGVALLLIETHLLPGRGIAALLGFGLVFGGMYLSLTGGAQHYSSGFALAAAAAVTIFSVVTFFAYLPKSPVWKQLGRELVAQAAGTETFSELPSHWIGKRGQVVTALRPVGVVVIEGRQLTVVTEGEFLEPGIEVEITEIAGDRIVVDPIVALVA</sequence>
<keyword evidence="3 5" id="KW-1133">Transmembrane helix</keyword>
<feature type="domain" description="NfeD integral membrane" evidence="7">
    <location>
        <begin position="18"/>
        <end position="133"/>
    </location>
</feature>
<dbReference type="InterPro" id="IPR052165">
    <property type="entry name" value="Membrane_assoc_protease"/>
</dbReference>
<feature type="domain" description="NfeD-like C-terminal" evidence="6">
    <location>
        <begin position="167"/>
        <end position="219"/>
    </location>
</feature>
<protein>
    <submittedName>
        <fullName evidence="8">Membrane-bound ClpP family serine protease</fullName>
    </submittedName>
</protein>
<evidence type="ECO:0000256" key="4">
    <source>
        <dbReference type="ARBA" id="ARBA00023136"/>
    </source>
</evidence>
<comment type="subcellular location">
    <subcellularLocation>
        <location evidence="1">Membrane</location>
        <topology evidence="1">Multi-pass membrane protein</topology>
    </subcellularLocation>
</comment>
<keyword evidence="4 5" id="KW-0472">Membrane</keyword>
<dbReference type="Proteomes" id="UP000520814">
    <property type="component" value="Unassembled WGS sequence"/>
</dbReference>
<organism evidence="8 9">
    <name type="scientific">Armatimonas rosea</name>
    <dbReference type="NCBI Taxonomy" id="685828"/>
    <lineage>
        <taxon>Bacteria</taxon>
        <taxon>Bacillati</taxon>
        <taxon>Armatimonadota</taxon>
        <taxon>Armatimonadia</taxon>
        <taxon>Armatimonadales</taxon>
        <taxon>Armatimonadaceae</taxon>
        <taxon>Armatimonas</taxon>
    </lineage>
</organism>
<feature type="transmembrane region" description="Helical" evidence="5">
    <location>
        <begin position="12"/>
        <end position="33"/>
    </location>
</feature>
<proteinExistence type="predicted"/>
<dbReference type="GO" id="GO:0005886">
    <property type="term" value="C:plasma membrane"/>
    <property type="evidence" value="ECO:0007669"/>
    <property type="project" value="TreeGrafter"/>
</dbReference>
<dbReference type="RefSeq" id="WP_184200904.1">
    <property type="nucleotide sequence ID" value="NZ_JACHGW010000004.1"/>
</dbReference>
<accession>A0A7W9SSV5</accession>
<keyword evidence="8" id="KW-0645">Protease</keyword>
<comment type="caution">
    <text evidence="8">The sequence shown here is derived from an EMBL/GenBank/DDBJ whole genome shotgun (WGS) entry which is preliminary data.</text>
</comment>
<keyword evidence="8" id="KW-0378">Hydrolase</keyword>
<name>A0A7W9SSV5_ARMRO</name>
<dbReference type="GO" id="GO:0006508">
    <property type="term" value="P:proteolysis"/>
    <property type="evidence" value="ECO:0007669"/>
    <property type="project" value="UniProtKB-KW"/>
</dbReference>
<dbReference type="EMBL" id="JACHGW010000004">
    <property type="protein sequence ID" value="MBB6052237.1"/>
    <property type="molecule type" value="Genomic_DNA"/>
</dbReference>
<dbReference type="Pfam" id="PF01957">
    <property type="entry name" value="NfeD"/>
    <property type="match status" value="1"/>
</dbReference>
<dbReference type="SUPFAM" id="SSF141322">
    <property type="entry name" value="NfeD domain-like"/>
    <property type="match status" value="1"/>
</dbReference>
<gene>
    <name evidence="8" type="ORF">HNQ39_004058</name>
</gene>
<evidence type="ECO:0000256" key="1">
    <source>
        <dbReference type="ARBA" id="ARBA00004141"/>
    </source>
</evidence>
<dbReference type="PANTHER" id="PTHR33507">
    <property type="entry name" value="INNER MEMBRANE PROTEIN YBBJ"/>
    <property type="match status" value="1"/>
</dbReference>
<feature type="transmembrane region" description="Helical" evidence="5">
    <location>
        <begin position="45"/>
        <end position="78"/>
    </location>
</feature>
<dbReference type="GO" id="GO:0008233">
    <property type="term" value="F:peptidase activity"/>
    <property type="evidence" value="ECO:0007669"/>
    <property type="project" value="UniProtKB-KW"/>
</dbReference>
<evidence type="ECO:0000313" key="8">
    <source>
        <dbReference type="EMBL" id="MBB6052237.1"/>
    </source>
</evidence>
<evidence type="ECO:0000256" key="5">
    <source>
        <dbReference type="SAM" id="Phobius"/>
    </source>
</evidence>
<dbReference type="AlphaFoldDB" id="A0A7W9SSV5"/>
<dbReference type="Gene3D" id="2.40.50.140">
    <property type="entry name" value="Nucleic acid-binding proteins"/>
    <property type="match status" value="1"/>
</dbReference>
<evidence type="ECO:0000259" key="6">
    <source>
        <dbReference type="Pfam" id="PF01957"/>
    </source>
</evidence>
<evidence type="ECO:0000313" key="9">
    <source>
        <dbReference type="Proteomes" id="UP000520814"/>
    </source>
</evidence>
<feature type="transmembrane region" description="Helical" evidence="5">
    <location>
        <begin position="115"/>
        <end position="136"/>
    </location>
</feature>